<sequence length="85" mass="9138">MSARQIEAALVSDREASKRETAMTTSTRISIDTFLSTLIRSTGELMLDMPPLQISNKTVKSPLARVFAGWFGTVLGSCSGSASRV</sequence>
<reference evidence="1 2" key="1">
    <citation type="submission" date="2018-06" db="EMBL/GenBank/DDBJ databases">
        <title>Comparative genomics of Bradyrhizobium nodulating Arachidis hypogaea.</title>
        <authorList>
            <person name="Li Y."/>
        </authorList>
    </citation>
    <scope>NUCLEOTIDE SEQUENCE [LARGE SCALE GENOMIC DNA]</scope>
    <source>
        <strain evidence="1 2">CCBAU 051107</strain>
    </source>
</reference>
<evidence type="ECO:0000313" key="2">
    <source>
        <dbReference type="Proteomes" id="UP000594015"/>
    </source>
</evidence>
<protein>
    <submittedName>
        <fullName evidence="1">Uncharacterized protein</fullName>
    </submittedName>
</protein>
<name>A0AAE7NIA5_9BRAD</name>
<gene>
    <name evidence="1" type="ORF">WN72_09905</name>
</gene>
<organism evidence="1 2">
    <name type="scientific">Bradyrhizobium arachidis</name>
    <dbReference type="NCBI Taxonomy" id="858423"/>
    <lineage>
        <taxon>Bacteria</taxon>
        <taxon>Pseudomonadati</taxon>
        <taxon>Pseudomonadota</taxon>
        <taxon>Alphaproteobacteria</taxon>
        <taxon>Hyphomicrobiales</taxon>
        <taxon>Nitrobacteraceae</taxon>
        <taxon>Bradyrhizobium</taxon>
    </lineage>
</organism>
<dbReference type="KEGG" id="barh:WN72_09905"/>
<proteinExistence type="predicted"/>
<accession>A0AAE7NIA5</accession>
<dbReference type="Proteomes" id="UP000594015">
    <property type="component" value="Chromosome"/>
</dbReference>
<evidence type="ECO:0000313" key="1">
    <source>
        <dbReference type="EMBL" id="QOZ66643.1"/>
    </source>
</evidence>
<dbReference type="AlphaFoldDB" id="A0AAE7NIA5"/>
<dbReference type="EMBL" id="CP030050">
    <property type="protein sequence ID" value="QOZ66643.1"/>
    <property type="molecule type" value="Genomic_DNA"/>
</dbReference>